<name>A0ABY3RQ91_9MICO</name>
<dbReference type="InterPro" id="IPR043129">
    <property type="entry name" value="ATPase_NBD"/>
</dbReference>
<reference evidence="2 3" key="1">
    <citation type="submission" date="2023-01" db="EMBL/GenBank/DDBJ databases">
        <title>Characterization of estradiol degrading bacteria Microbacterium sp. MZT7 and reveal degrading genes through genome analysis.</title>
        <authorList>
            <person name="Hao P."/>
            <person name="Gao Y."/>
        </authorList>
    </citation>
    <scope>NUCLEOTIDE SEQUENCE [LARGE SCALE GENOMIC DNA]</scope>
    <source>
        <strain evidence="2 3">MZT7</strain>
    </source>
</reference>
<dbReference type="InterPro" id="IPR000600">
    <property type="entry name" value="ROK"/>
</dbReference>
<accession>A0ABY3RQ91</accession>
<keyword evidence="3" id="KW-1185">Reference proteome</keyword>
<evidence type="ECO:0000313" key="3">
    <source>
        <dbReference type="Proteomes" id="UP001199642"/>
    </source>
</evidence>
<proteinExistence type="inferred from homology"/>
<dbReference type="PANTHER" id="PTHR18964:SF149">
    <property type="entry name" value="BIFUNCTIONAL UDP-N-ACETYLGLUCOSAMINE 2-EPIMERASE_N-ACETYLMANNOSAMINE KINASE"/>
    <property type="match status" value="1"/>
</dbReference>
<organism evidence="2 3">
    <name type="scientific">Microbacterium resistens</name>
    <dbReference type="NCBI Taxonomy" id="156977"/>
    <lineage>
        <taxon>Bacteria</taxon>
        <taxon>Bacillati</taxon>
        <taxon>Actinomycetota</taxon>
        <taxon>Actinomycetes</taxon>
        <taxon>Micrococcales</taxon>
        <taxon>Microbacteriaceae</taxon>
        <taxon>Microbacterium</taxon>
    </lineage>
</organism>
<evidence type="ECO:0000256" key="1">
    <source>
        <dbReference type="ARBA" id="ARBA00006479"/>
    </source>
</evidence>
<dbReference type="EMBL" id="CP082781">
    <property type="protein sequence ID" value="UGS25420.1"/>
    <property type="molecule type" value="Genomic_DNA"/>
</dbReference>
<dbReference type="SUPFAM" id="SSF53067">
    <property type="entry name" value="Actin-like ATPase domain"/>
    <property type="match status" value="1"/>
</dbReference>
<gene>
    <name evidence="2" type="ORF">K8F61_12090</name>
</gene>
<sequence length="304" mass="30324">MSSGGVLGLDVGGSSVKFLLADGTVRERPEPILRGRRETPADDPVEGLRAIAEEVRGTGAEPARIVVSIPGIVDEERGAVIRSTNVPALDDTPLAQELGARTGVPVTVINDGHAAAISEAAWGAGAGHEDVFVLALGTGIAGAHVVRGEVVPGAHGSAGELGHITIEPGGRVCSCGRRGCLETVIGAPALAEAWRAAGGSGGPEQLLAAYGEGSREAASVVEHAAEGLAEAILTLCALVDPGCIVVGGGLAAAPHHLVSLARDAAMARASFHRIPAIVPAALGGWAGAYGTVLRGLADARVALP</sequence>
<dbReference type="Pfam" id="PF00480">
    <property type="entry name" value="ROK"/>
    <property type="match status" value="1"/>
</dbReference>
<dbReference type="Gene3D" id="3.30.420.40">
    <property type="match status" value="2"/>
</dbReference>
<dbReference type="PANTHER" id="PTHR18964">
    <property type="entry name" value="ROK (REPRESSOR, ORF, KINASE) FAMILY"/>
    <property type="match status" value="1"/>
</dbReference>
<dbReference type="Proteomes" id="UP001199642">
    <property type="component" value="Chromosome"/>
</dbReference>
<evidence type="ECO:0000313" key="2">
    <source>
        <dbReference type="EMBL" id="UGS25420.1"/>
    </source>
</evidence>
<comment type="similarity">
    <text evidence="1">Belongs to the ROK (NagC/XylR) family.</text>
</comment>
<protein>
    <submittedName>
        <fullName evidence="2">ROK family protein</fullName>
    </submittedName>
</protein>
<dbReference type="RefSeq" id="WP_231819288.1">
    <property type="nucleotide sequence ID" value="NZ_CP082781.1"/>
</dbReference>